<reference evidence="2" key="1">
    <citation type="journal article" date="2016" name="Nat. Biotechnol.">
        <title>Sequencing wild and cultivated cassava and related species reveals extensive interspecific hybridization and genetic diversity.</title>
        <authorList>
            <person name="Bredeson J.V."/>
            <person name="Lyons J.B."/>
            <person name="Prochnik S.E."/>
            <person name="Wu G.A."/>
            <person name="Ha C.M."/>
            <person name="Edsinger-Gonzales E."/>
            <person name="Grimwood J."/>
            <person name="Schmutz J."/>
            <person name="Rabbi I.Y."/>
            <person name="Egesi C."/>
            <person name="Nauluvula P."/>
            <person name="Lebot V."/>
            <person name="Ndunguru J."/>
            <person name="Mkamilo G."/>
            <person name="Bart R.S."/>
            <person name="Setter T.L."/>
            <person name="Gleadow R.M."/>
            <person name="Kulakow P."/>
            <person name="Ferguson M.E."/>
            <person name="Rounsley S."/>
            <person name="Rokhsar D.S."/>
        </authorList>
    </citation>
    <scope>NUCLEOTIDE SEQUENCE [LARGE SCALE GENOMIC DNA]</scope>
    <source>
        <strain evidence="2">cv. AM560-2</strain>
    </source>
</reference>
<sequence>MDWCFGSSTDEFVVPMGQEISDRFPSPESWPKWEMSEPESFEFLHECFVIDSKLTQEELNFHLVNEVVVESYTNDKDQSSSGIGEGFSEESLQQTALLRDQLDYQLDGLAGFEHMDDLFLSSLVEDTPGTENLHKSFCFETELLNCMVGDDIILTDSILDAYSLGSSKYLKTHAFSPSMDPEGGKIPAAPLFIPSNSEQKNCPLLKAPLIKVSVPSEHKQRSKHVDAETSPEEFVLQELATVVAQLTDNSRICFRDAFYHLASNSSQHVMTQNRNVLFMETPPWAGQEDKMRLGGKKPVELETNTIDRALANPMFNKTEFNVT</sequence>
<gene>
    <name evidence="1" type="ORF">MANES_11G007700v8</name>
</gene>
<comment type="caution">
    <text evidence="1">The sequence shown here is derived from an EMBL/GenBank/DDBJ whole genome shotgun (WGS) entry which is preliminary data.</text>
</comment>
<dbReference type="Proteomes" id="UP000091857">
    <property type="component" value="Chromosome 11"/>
</dbReference>
<keyword evidence="2" id="KW-1185">Reference proteome</keyword>
<organism evidence="1 2">
    <name type="scientific">Manihot esculenta</name>
    <name type="common">Cassava</name>
    <name type="synonym">Jatropha manihot</name>
    <dbReference type="NCBI Taxonomy" id="3983"/>
    <lineage>
        <taxon>Eukaryota</taxon>
        <taxon>Viridiplantae</taxon>
        <taxon>Streptophyta</taxon>
        <taxon>Embryophyta</taxon>
        <taxon>Tracheophyta</taxon>
        <taxon>Spermatophyta</taxon>
        <taxon>Magnoliopsida</taxon>
        <taxon>eudicotyledons</taxon>
        <taxon>Gunneridae</taxon>
        <taxon>Pentapetalae</taxon>
        <taxon>rosids</taxon>
        <taxon>fabids</taxon>
        <taxon>Malpighiales</taxon>
        <taxon>Euphorbiaceae</taxon>
        <taxon>Crotonoideae</taxon>
        <taxon>Manihoteae</taxon>
        <taxon>Manihot</taxon>
    </lineage>
</organism>
<protein>
    <submittedName>
        <fullName evidence="1">Uncharacterized protein</fullName>
    </submittedName>
</protein>
<name>A0ACB7GSJ9_MANES</name>
<proteinExistence type="predicted"/>
<evidence type="ECO:0000313" key="2">
    <source>
        <dbReference type="Proteomes" id="UP000091857"/>
    </source>
</evidence>
<evidence type="ECO:0000313" key="1">
    <source>
        <dbReference type="EMBL" id="KAG8643137.1"/>
    </source>
</evidence>
<accession>A0ACB7GSJ9</accession>
<dbReference type="EMBL" id="CM004397">
    <property type="protein sequence ID" value="KAG8643137.1"/>
    <property type="molecule type" value="Genomic_DNA"/>
</dbReference>